<keyword evidence="3" id="KW-1185">Reference proteome</keyword>
<dbReference type="SUPFAM" id="SSF109854">
    <property type="entry name" value="DinB/YfiT-like putative metalloenzymes"/>
    <property type="match status" value="1"/>
</dbReference>
<feature type="domain" description="Mycothiol-dependent maleylpyruvate isomerase metal-binding" evidence="1">
    <location>
        <begin position="11"/>
        <end position="136"/>
    </location>
</feature>
<dbReference type="NCBIfam" id="TIGR03086">
    <property type="entry name" value="TIGR03086 family metal-binding protein"/>
    <property type="match status" value="1"/>
</dbReference>
<dbReference type="GO" id="GO:0046872">
    <property type="term" value="F:metal ion binding"/>
    <property type="evidence" value="ECO:0007669"/>
    <property type="project" value="InterPro"/>
</dbReference>
<evidence type="ECO:0000259" key="1">
    <source>
        <dbReference type="Pfam" id="PF11716"/>
    </source>
</evidence>
<protein>
    <recommendedName>
        <fullName evidence="1">Mycothiol-dependent maleylpyruvate isomerase metal-binding domain-containing protein</fullName>
    </recommendedName>
</protein>
<dbReference type="OrthoDB" id="5185819at2"/>
<accession>A0A5S9R7K6</accession>
<dbReference type="EMBL" id="CACSIP010000041">
    <property type="protein sequence ID" value="CAA0130963.1"/>
    <property type="molecule type" value="Genomic_DNA"/>
</dbReference>
<name>A0A5S9R7K6_MYCVN</name>
<dbReference type="RefSeq" id="WP_159233770.1">
    <property type="nucleotide sequence ID" value="NZ_CACSIP010000041.1"/>
</dbReference>
<organism evidence="2 3">
    <name type="scientific">Mycolicibacterium vanbaalenii</name>
    <name type="common">Mycobacterium vanbaalenii</name>
    <dbReference type="NCBI Taxonomy" id="110539"/>
    <lineage>
        <taxon>Bacteria</taxon>
        <taxon>Bacillati</taxon>
        <taxon>Actinomycetota</taxon>
        <taxon>Actinomycetes</taxon>
        <taxon>Mycobacteriales</taxon>
        <taxon>Mycobacteriaceae</taxon>
        <taxon>Mycolicibacterium</taxon>
    </lineage>
</organism>
<dbReference type="InterPro" id="IPR017517">
    <property type="entry name" value="Maleyloyr_isom"/>
</dbReference>
<dbReference type="AlphaFoldDB" id="A0A5S9R7K6"/>
<dbReference type="InterPro" id="IPR017520">
    <property type="entry name" value="CHP03086"/>
</dbReference>
<reference evidence="2 3" key="1">
    <citation type="submission" date="2019-11" db="EMBL/GenBank/DDBJ databases">
        <authorList>
            <person name="Holert J."/>
        </authorList>
    </citation>
    <scope>NUCLEOTIDE SEQUENCE [LARGE SCALE GENOMIC DNA]</scope>
    <source>
        <strain evidence="2">BC8_1</strain>
    </source>
</reference>
<dbReference type="InterPro" id="IPR024344">
    <property type="entry name" value="MDMPI_metal-binding"/>
</dbReference>
<gene>
    <name evidence="2" type="ORF">AELLOGFF_05821</name>
</gene>
<dbReference type="InterPro" id="IPR034660">
    <property type="entry name" value="DinB/YfiT-like"/>
</dbReference>
<evidence type="ECO:0000313" key="3">
    <source>
        <dbReference type="Proteomes" id="UP000430146"/>
    </source>
</evidence>
<dbReference type="NCBIfam" id="TIGR03083">
    <property type="entry name" value="maleylpyruvate isomerase family mycothiol-dependent enzyme"/>
    <property type="match status" value="1"/>
</dbReference>
<evidence type="ECO:0000313" key="2">
    <source>
        <dbReference type="EMBL" id="CAA0130963.1"/>
    </source>
</evidence>
<dbReference type="Pfam" id="PF11716">
    <property type="entry name" value="MDMPI_N"/>
    <property type="match status" value="1"/>
</dbReference>
<dbReference type="Proteomes" id="UP000430146">
    <property type="component" value="Unassembled WGS sequence"/>
</dbReference>
<proteinExistence type="predicted"/>
<dbReference type="Gene3D" id="1.20.120.450">
    <property type="entry name" value="dinb family like domain"/>
    <property type="match status" value="1"/>
</dbReference>
<sequence length="203" mass="21207">MTIFSLQHRVAVHASIDVVAAVSPDDLGLATPCAGWTLADLLTHMTAQHHGFAAAARGHGADPAVWRTERFSAAIVADPGGTYAAAAHDVLAAFAADGIDDAPFALPEFGADVTVPGEMAMGFHFVDYVVHAWDVAATLETPFTLPDDVVTAVLPLAMAVPDGEFRAAADSPFAPALDAAEGRDFADILRHLGRRPDWARASA</sequence>